<accession>A0A367KWV4</accession>
<evidence type="ECO:0000259" key="5">
    <source>
        <dbReference type="SMART" id="SM01131"/>
    </source>
</evidence>
<organism evidence="6 7">
    <name type="scientific">Rhizopus stolonifer</name>
    <name type="common">Rhizopus nigricans</name>
    <dbReference type="NCBI Taxonomy" id="4846"/>
    <lineage>
        <taxon>Eukaryota</taxon>
        <taxon>Fungi</taxon>
        <taxon>Fungi incertae sedis</taxon>
        <taxon>Mucoromycota</taxon>
        <taxon>Mucoromycotina</taxon>
        <taxon>Mucoromycetes</taxon>
        <taxon>Mucorales</taxon>
        <taxon>Mucorineae</taxon>
        <taxon>Rhizopodaceae</taxon>
        <taxon>Rhizopus</taxon>
    </lineage>
</organism>
<keyword evidence="2" id="KW-0479">Metal-binding</keyword>
<dbReference type="InterPro" id="IPR001667">
    <property type="entry name" value="DDH_dom"/>
</dbReference>
<dbReference type="Pfam" id="PF01368">
    <property type="entry name" value="DHH"/>
    <property type="match status" value="1"/>
</dbReference>
<keyword evidence="4" id="KW-0464">Manganese</keyword>
<reference evidence="6 7" key="1">
    <citation type="journal article" date="2018" name="G3 (Bethesda)">
        <title>Phylogenetic and Phylogenomic Definition of Rhizopus Species.</title>
        <authorList>
            <person name="Gryganskyi A.P."/>
            <person name="Golan J."/>
            <person name="Dolatabadi S."/>
            <person name="Mondo S."/>
            <person name="Robb S."/>
            <person name="Idnurm A."/>
            <person name="Muszewska A."/>
            <person name="Steczkiewicz K."/>
            <person name="Masonjones S."/>
            <person name="Liao H.L."/>
            <person name="Gajdeczka M.T."/>
            <person name="Anike F."/>
            <person name="Vuek A."/>
            <person name="Anishchenko I.M."/>
            <person name="Voigt K."/>
            <person name="de Hoog G.S."/>
            <person name="Smith M.E."/>
            <person name="Heitman J."/>
            <person name="Vilgalys R."/>
            <person name="Stajich J.E."/>
        </authorList>
    </citation>
    <scope>NUCLEOTIDE SEQUENCE [LARGE SCALE GENOMIC DNA]</scope>
    <source>
        <strain evidence="6 7">LSU 92-RS-03</strain>
    </source>
</reference>
<proteinExistence type="predicted"/>
<dbReference type="InterPro" id="IPR038763">
    <property type="entry name" value="DHH_sf"/>
</dbReference>
<evidence type="ECO:0000256" key="2">
    <source>
        <dbReference type="ARBA" id="ARBA00022723"/>
    </source>
</evidence>
<comment type="cofactor">
    <cofactor evidence="1">
        <name>Mn(2+)</name>
        <dbReference type="ChEBI" id="CHEBI:29035"/>
    </cofactor>
</comment>
<dbReference type="OrthoDB" id="374045at2759"/>
<dbReference type="GO" id="GO:0005737">
    <property type="term" value="C:cytoplasm"/>
    <property type="evidence" value="ECO:0007669"/>
    <property type="project" value="InterPro"/>
</dbReference>
<evidence type="ECO:0000256" key="3">
    <source>
        <dbReference type="ARBA" id="ARBA00022801"/>
    </source>
</evidence>
<dbReference type="AlphaFoldDB" id="A0A367KWV4"/>
<protein>
    <submittedName>
        <fullName evidence="6">Exopolyphosphatase</fullName>
    </submittedName>
</protein>
<evidence type="ECO:0000313" key="6">
    <source>
        <dbReference type="EMBL" id="RCI06698.1"/>
    </source>
</evidence>
<dbReference type="Gene3D" id="3.10.310.20">
    <property type="entry name" value="DHHA2 domain"/>
    <property type="match status" value="1"/>
</dbReference>
<feature type="domain" description="DHHA2" evidence="5">
    <location>
        <begin position="215"/>
        <end position="363"/>
    </location>
</feature>
<dbReference type="PANTHER" id="PTHR12112">
    <property type="entry name" value="BNIP - RELATED"/>
    <property type="match status" value="1"/>
</dbReference>
<dbReference type="InterPro" id="IPR038222">
    <property type="entry name" value="DHHA2_dom_sf"/>
</dbReference>
<dbReference type="STRING" id="4846.A0A367KWV4"/>
<gene>
    <name evidence="6" type="primary">PPX1</name>
    <name evidence="6" type="ORF">CU098_013638</name>
</gene>
<dbReference type="Gene3D" id="3.90.1640.10">
    <property type="entry name" value="inorganic pyrophosphatase (n-terminal core)"/>
    <property type="match status" value="1"/>
</dbReference>
<name>A0A367KWV4_RHIST</name>
<sequence>MLTIEGFLDTVRQNVSRKDIPKIIVTGNDSADLDSIISSLLFAYLSYLNDTSTLYLPLIKVPRDDLELRPELKYVFEETQLDYHQLICIDDLDWDALTCPRIVLVDHNHLTAPFHTPVWHDRVVGVLDHHVDEKLYLDAPLRVVEMVGSCVTLVLEQFPEEAWIHHTQVTQLALAPLLVDTVNLKWELGRTTEKDVALFEKLKTRQAGLIDNQYFKAIEHVKSKVDTMSSYHILRRDYKEFIVKGYRIGTSAVTWYFHAWAERDSPQEIEQAAKKYTQERQLDMEVIFTAFDHDKEGAGDYKRQLAVMVCDPKLKVVQEALETTDQVQLTRIDALQTDSLTFYDQGNVRMSRKQVWPLVKELIESKL</sequence>
<dbReference type="Proteomes" id="UP000253551">
    <property type="component" value="Unassembled WGS sequence"/>
</dbReference>
<dbReference type="SUPFAM" id="SSF64182">
    <property type="entry name" value="DHH phosphoesterases"/>
    <property type="match status" value="1"/>
</dbReference>
<evidence type="ECO:0000256" key="4">
    <source>
        <dbReference type="ARBA" id="ARBA00023211"/>
    </source>
</evidence>
<dbReference type="PANTHER" id="PTHR12112:SF39">
    <property type="entry name" value="EG:152A3.5 PROTEIN (FBGN0003116_PN PROTEIN)"/>
    <property type="match status" value="1"/>
</dbReference>
<dbReference type="InterPro" id="IPR004097">
    <property type="entry name" value="DHHA2"/>
</dbReference>
<comment type="caution">
    <text evidence="6">The sequence shown here is derived from an EMBL/GenBank/DDBJ whole genome shotgun (WGS) entry which is preliminary data.</text>
</comment>
<keyword evidence="3" id="KW-0378">Hydrolase</keyword>
<dbReference type="GO" id="GO:0004309">
    <property type="term" value="F:exopolyphosphatase activity"/>
    <property type="evidence" value="ECO:0007669"/>
    <property type="project" value="TreeGrafter"/>
</dbReference>
<keyword evidence="7" id="KW-1185">Reference proteome</keyword>
<dbReference type="EMBL" id="PJQM01000104">
    <property type="protein sequence ID" value="RCI06698.1"/>
    <property type="molecule type" value="Genomic_DNA"/>
</dbReference>
<evidence type="ECO:0000313" key="7">
    <source>
        <dbReference type="Proteomes" id="UP000253551"/>
    </source>
</evidence>
<evidence type="ECO:0000256" key="1">
    <source>
        <dbReference type="ARBA" id="ARBA00001936"/>
    </source>
</evidence>
<dbReference type="Pfam" id="PF02833">
    <property type="entry name" value="DHHA2"/>
    <property type="match status" value="1"/>
</dbReference>
<dbReference type="SMART" id="SM01131">
    <property type="entry name" value="DHHA2"/>
    <property type="match status" value="1"/>
</dbReference>
<dbReference type="GO" id="GO:0046872">
    <property type="term" value="F:metal ion binding"/>
    <property type="evidence" value="ECO:0007669"/>
    <property type="project" value="UniProtKB-KW"/>
</dbReference>